<keyword evidence="7" id="KW-1185">Reference proteome</keyword>
<dbReference type="PROSITE" id="PS00622">
    <property type="entry name" value="HTH_LUXR_1"/>
    <property type="match status" value="1"/>
</dbReference>
<evidence type="ECO:0000256" key="4">
    <source>
        <dbReference type="SAM" id="Phobius"/>
    </source>
</evidence>
<feature type="transmembrane region" description="Helical" evidence="4">
    <location>
        <begin position="368"/>
        <end position="386"/>
    </location>
</feature>
<accession>A0ABT7DP20</accession>
<keyword evidence="2" id="KW-0238">DNA-binding</keyword>
<feature type="transmembrane region" description="Helical" evidence="4">
    <location>
        <begin position="20"/>
        <end position="42"/>
    </location>
</feature>
<name>A0ABT7DP20_9ACTN</name>
<feature type="domain" description="HTH luxR-type" evidence="5">
    <location>
        <begin position="493"/>
        <end position="558"/>
    </location>
</feature>
<reference evidence="6 7" key="1">
    <citation type="submission" date="2023-05" db="EMBL/GenBank/DDBJ databases">
        <title>Gordonibacter KGMB12511T sp. nov., isolated from faeces of healthy Korean.</title>
        <authorList>
            <person name="Kim H.S."/>
            <person name="Kim J.-S."/>
            <person name="Suh M.K."/>
            <person name="Eom M.K."/>
            <person name="Do H.E."/>
            <person name="Lee J.-S."/>
        </authorList>
    </citation>
    <scope>NUCLEOTIDE SEQUENCE [LARGE SCALE GENOMIC DNA]</scope>
    <source>
        <strain evidence="6 7">KGMB12511</strain>
    </source>
</reference>
<keyword evidence="1" id="KW-0805">Transcription regulation</keyword>
<evidence type="ECO:0000256" key="2">
    <source>
        <dbReference type="ARBA" id="ARBA00023125"/>
    </source>
</evidence>
<dbReference type="Proteomes" id="UP001232750">
    <property type="component" value="Unassembled WGS sequence"/>
</dbReference>
<feature type="transmembrane region" description="Helical" evidence="4">
    <location>
        <begin position="218"/>
        <end position="237"/>
    </location>
</feature>
<evidence type="ECO:0000256" key="1">
    <source>
        <dbReference type="ARBA" id="ARBA00023015"/>
    </source>
</evidence>
<evidence type="ECO:0000313" key="6">
    <source>
        <dbReference type="EMBL" id="MDJ1651294.1"/>
    </source>
</evidence>
<dbReference type="RefSeq" id="WP_283832641.1">
    <property type="nucleotide sequence ID" value="NZ_JASJEU010000022.1"/>
</dbReference>
<dbReference type="PANTHER" id="PTHR44688">
    <property type="entry name" value="DNA-BINDING TRANSCRIPTIONAL ACTIVATOR DEVR_DOSR"/>
    <property type="match status" value="1"/>
</dbReference>
<feature type="transmembrane region" description="Helical" evidence="4">
    <location>
        <begin position="140"/>
        <end position="161"/>
    </location>
</feature>
<dbReference type="InterPro" id="IPR036388">
    <property type="entry name" value="WH-like_DNA-bd_sf"/>
</dbReference>
<feature type="transmembrane region" description="Helical" evidence="4">
    <location>
        <begin position="167"/>
        <end position="184"/>
    </location>
</feature>
<keyword evidence="4" id="KW-1133">Transmembrane helix</keyword>
<protein>
    <submittedName>
        <fullName evidence="6">Helix-turn-helix transcriptional regulator</fullName>
    </submittedName>
</protein>
<keyword evidence="4" id="KW-0472">Membrane</keyword>
<feature type="transmembrane region" description="Helical" evidence="4">
    <location>
        <begin position="276"/>
        <end position="295"/>
    </location>
</feature>
<dbReference type="Gene3D" id="1.10.10.10">
    <property type="entry name" value="Winged helix-like DNA-binding domain superfamily/Winged helix DNA-binding domain"/>
    <property type="match status" value="1"/>
</dbReference>
<comment type="caution">
    <text evidence="6">The sequence shown here is derived from an EMBL/GenBank/DDBJ whole genome shotgun (WGS) entry which is preliminary data.</text>
</comment>
<feature type="transmembrane region" description="Helical" evidence="4">
    <location>
        <begin position="333"/>
        <end position="356"/>
    </location>
</feature>
<dbReference type="PANTHER" id="PTHR44688:SF16">
    <property type="entry name" value="DNA-BINDING TRANSCRIPTIONAL ACTIVATOR DEVR_DOSR"/>
    <property type="match status" value="1"/>
</dbReference>
<evidence type="ECO:0000259" key="5">
    <source>
        <dbReference type="PROSITE" id="PS50043"/>
    </source>
</evidence>
<evidence type="ECO:0000256" key="3">
    <source>
        <dbReference type="ARBA" id="ARBA00023163"/>
    </source>
</evidence>
<dbReference type="InterPro" id="IPR016032">
    <property type="entry name" value="Sig_transdc_resp-reg_C-effctor"/>
</dbReference>
<feature type="transmembrane region" description="Helical" evidence="4">
    <location>
        <begin position="48"/>
        <end position="73"/>
    </location>
</feature>
<feature type="transmembrane region" description="Helical" evidence="4">
    <location>
        <begin position="107"/>
        <end position="128"/>
    </location>
</feature>
<proteinExistence type="predicted"/>
<keyword evidence="3" id="KW-0804">Transcription</keyword>
<dbReference type="EMBL" id="JASJEU010000022">
    <property type="protein sequence ID" value="MDJ1651294.1"/>
    <property type="molecule type" value="Genomic_DNA"/>
</dbReference>
<feature type="transmembrane region" description="Helical" evidence="4">
    <location>
        <begin position="80"/>
        <end position="101"/>
    </location>
</feature>
<dbReference type="SUPFAM" id="SSF46894">
    <property type="entry name" value="C-terminal effector domain of the bipartite response regulators"/>
    <property type="match status" value="1"/>
</dbReference>
<feature type="transmembrane region" description="Helical" evidence="4">
    <location>
        <begin position="301"/>
        <end position="321"/>
    </location>
</feature>
<gene>
    <name evidence="6" type="ORF">QNJ86_10820</name>
</gene>
<feature type="transmembrane region" description="Helical" evidence="4">
    <location>
        <begin position="243"/>
        <end position="264"/>
    </location>
</feature>
<keyword evidence="4" id="KW-0812">Transmembrane</keyword>
<dbReference type="SMART" id="SM00421">
    <property type="entry name" value="HTH_LUXR"/>
    <property type="match status" value="1"/>
</dbReference>
<dbReference type="CDD" id="cd06170">
    <property type="entry name" value="LuxR_C_like"/>
    <property type="match status" value="1"/>
</dbReference>
<dbReference type="PRINTS" id="PR00038">
    <property type="entry name" value="HTHLUXR"/>
</dbReference>
<organism evidence="6 7">
    <name type="scientific">Gordonibacter faecis</name>
    <dbReference type="NCBI Taxonomy" id="3047475"/>
    <lineage>
        <taxon>Bacteria</taxon>
        <taxon>Bacillati</taxon>
        <taxon>Actinomycetota</taxon>
        <taxon>Coriobacteriia</taxon>
        <taxon>Eggerthellales</taxon>
        <taxon>Eggerthellaceae</taxon>
        <taxon>Gordonibacter</taxon>
    </lineage>
</organism>
<evidence type="ECO:0000313" key="7">
    <source>
        <dbReference type="Proteomes" id="UP001232750"/>
    </source>
</evidence>
<dbReference type="InterPro" id="IPR000792">
    <property type="entry name" value="Tscrpt_reg_LuxR_C"/>
</dbReference>
<dbReference type="PROSITE" id="PS50043">
    <property type="entry name" value="HTH_LUXR_2"/>
    <property type="match status" value="1"/>
</dbReference>
<dbReference type="Pfam" id="PF00196">
    <property type="entry name" value="GerE"/>
    <property type="match status" value="1"/>
</dbReference>
<sequence length="564" mass="61282">MQLSAVISILKPNVTSLGYALFLAINAAGVWGGVFPFLPMGFQTPEIVFWFFLAQSLVFSVSYFASAFGVYFFPGPTRRFMVMLASAPYFLGWCCLIAAIYVDALALPLVVAGGGLLGLGSAGFYMLWQRLFASLDSDRGNRDLIVGTAYAAVMYFALYLIPEAVTAYLIPLVFLPLFGLAIVLKGREIDRDQPMFQDVPRDHPQVYRRVLRDYWRSAFCVGALGFCTGIMRSLAIAEPQVGALVNALSMAGSLVAAVAVLVLWQFKNLRLNVVGAYRVVFPFVITSFLLLPFLATNYAQWLAAILYAVYSVAIMLMMIQCAQASRDRGINPVFVYGFFGAIVYTLHDVGFIGGSFAEQIMITGIEPLAVVALAAVYLLGLMYFVGQGGFRKIFERNDAENIELVALRPLGKSGKNAGSASGGAGASRGALAGTGASASGTASAAEAAISDARPPFDEAQAGASLASKAAARTQRRHDSGFIYQDRISKQAELLRQHYRLSARETEVMELIARGNTVARIAEDLVVSENTIRTHSKRIYAKLDIHKKQDLLDLIDSFNPNDLED</sequence>